<keyword evidence="1 3" id="KW-0732">Signal</keyword>
<evidence type="ECO:0000256" key="3">
    <source>
        <dbReference type="SAM" id="SignalP"/>
    </source>
</evidence>
<dbReference type="Gene3D" id="2.130.10.10">
    <property type="entry name" value="YVTN repeat-like/Quinoprotein amine dehydrogenase"/>
    <property type="match status" value="4"/>
</dbReference>
<dbReference type="InterPro" id="IPR031778">
    <property type="entry name" value="Sortilin_N"/>
</dbReference>
<dbReference type="Proteomes" id="UP000317332">
    <property type="component" value="Unassembled WGS sequence"/>
</dbReference>
<evidence type="ECO:0000313" key="7">
    <source>
        <dbReference type="Proteomes" id="UP000317332"/>
    </source>
</evidence>
<dbReference type="OrthoDB" id="9757947at2"/>
<dbReference type="InterPro" id="IPR015943">
    <property type="entry name" value="WD40/YVTN_repeat-like_dom_sf"/>
</dbReference>
<dbReference type="InterPro" id="IPR052025">
    <property type="entry name" value="Xyloglucanase_GH74"/>
</dbReference>
<feature type="domain" description="Sortilin N-terminal" evidence="4">
    <location>
        <begin position="194"/>
        <end position="286"/>
    </location>
</feature>
<accession>A0A506PPB4</accession>
<dbReference type="AlphaFoldDB" id="A0A506PPB4"/>
<dbReference type="PANTHER" id="PTHR43739:SF5">
    <property type="entry name" value="EXO-ALPHA-SIALIDASE"/>
    <property type="match status" value="1"/>
</dbReference>
<proteinExistence type="predicted"/>
<evidence type="ECO:0000259" key="4">
    <source>
        <dbReference type="Pfam" id="PF15902"/>
    </source>
</evidence>
<name>A0A506PPB4_9FLAO</name>
<organism evidence="6 7">
    <name type="scientific">Paucihalobacter ruber</name>
    <dbReference type="NCBI Taxonomy" id="2567861"/>
    <lineage>
        <taxon>Bacteria</taxon>
        <taxon>Pseudomonadati</taxon>
        <taxon>Bacteroidota</taxon>
        <taxon>Flavobacteriia</taxon>
        <taxon>Flavobacteriales</taxon>
        <taxon>Flavobacteriaceae</taxon>
        <taxon>Paucihalobacter</taxon>
    </lineage>
</organism>
<dbReference type="GO" id="GO:0010411">
    <property type="term" value="P:xyloglucan metabolic process"/>
    <property type="evidence" value="ECO:0007669"/>
    <property type="project" value="TreeGrafter"/>
</dbReference>
<feature type="signal peptide" evidence="3">
    <location>
        <begin position="1"/>
        <end position="22"/>
    </location>
</feature>
<feature type="domain" description="Sortilin N-terminal" evidence="4">
    <location>
        <begin position="566"/>
        <end position="669"/>
    </location>
</feature>
<gene>
    <name evidence="6" type="ORF">FJ651_07580</name>
</gene>
<feature type="domain" description="Secretion system C-terminal sorting" evidence="5">
    <location>
        <begin position="762"/>
        <end position="833"/>
    </location>
</feature>
<evidence type="ECO:0000256" key="2">
    <source>
        <dbReference type="ARBA" id="ARBA00022737"/>
    </source>
</evidence>
<comment type="caution">
    <text evidence="6">The sequence shown here is derived from an EMBL/GenBank/DDBJ whole genome shotgun (WGS) entry which is preliminary data.</text>
</comment>
<evidence type="ECO:0000313" key="6">
    <source>
        <dbReference type="EMBL" id="TPV34010.1"/>
    </source>
</evidence>
<sequence>MKKIYLLIFAFTSFILSWSQSYQEMIADGTYTVQEIKEAANNYFAEKGYGRGTGFKAYKRWEYLAERMMDESGYLKDPEFYVNEMESYNSYINNTYGFAARSTTGTWKDLGPTYWNQTSGWNPGVGRITAMAIDPSNTNHIIAGAETGGVWKTLDGGVSWTVLTDSFSTLFVYALTMEPGNSNVYYWGTTSGIIYKSTDAGATWNFLADTGNGTVNKILIDPNNTSKMYCSVQNGGIYKSTNGGVNWTRITANATTGFDVEFKPDDTSVIYASGSNFYRSDDGGNTFLQSPIITSVGPKMIGVSANNPDVVYVVEAQNGLFSALYKSTTQGLLFTQLNHDNKNYFGYSSAADDDLGQAPRDMDIVVNPNNVNEVHIAGINTWRSVDGGVNFGITSQWVPQNANAAGIGYCHADVDIMDYVNGKLYVGTDGGIFVADNPQMVTSDYYTDLTTGMGIRQFYKIGVSQTSPVVITGGSQDNGSSVFDTSGNWSDWLGADGMEGFIDKDDPTVLYGTSQFGVLYKGTNTGNNVVNVPRPVGKGGNADWNWVTPFEQDPQVSGVIYVAYDELFRSANDGTTWESISPNYGTPIDHLKIAPSNSNHIYMAVNSTFHASINGGANWFQSPATFSGLINGIAVHPTNPEKIAIVVNDNQKVYVSTNSGISWTPMRLDLPNLAPLDVAWDNNAEQGLYVAMNQGIYYNDSTTGNSWLPYRNNLPNVIVNELEINFTENKIYAGTYGRGLWVSDTRSASLNVDKVVFESLQMYPNVASNEVFIAWNQSENIDIKIFNTQGKVVFFAKNVTALQPYRIDTAVLSAGMYFVRVSNSQGEVTKKLIKQ</sequence>
<keyword evidence="2" id="KW-0677">Repeat</keyword>
<feature type="chain" id="PRO_5021216911" evidence="3">
    <location>
        <begin position="23"/>
        <end position="835"/>
    </location>
</feature>
<dbReference type="InterPro" id="IPR026444">
    <property type="entry name" value="Secre_tail"/>
</dbReference>
<dbReference type="SUPFAM" id="SSF110296">
    <property type="entry name" value="Oligoxyloglucan reducing end-specific cellobiohydrolase"/>
    <property type="match status" value="2"/>
</dbReference>
<reference evidence="6 7" key="1">
    <citation type="submission" date="2019-06" db="EMBL/GenBank/DDBJ databases">
        <title>Flavobacteriaceae Paucihalobacterium erythroidium CWB-1, complete genome.</title>
        <authorList>
            <person name="Wu S."/>
        </authorList>
    </citation>
    <scope>NUCLEOTIDE SEQUENCE [LARGE SCALE GENOMIC DNA]</scope>
    <source>
        <strain evidence="6 7">CWB-1</strain>
    </source>
</reference>
<evidence type="ECO:0000256" key="1">
    <source>
        <dbReference type="ARBA" id="ARBA00022729"/>
    </source>
</evidence>
<evidence type="ECO:0000259" key="5">
    <source>
        <dbReference type="Pfam" id="PF18962"/>
    </source>
</evidence>
<dbReference type="CDD" id="cd15482">
    <property type="entry name" value="Sialidase_non-viral"/>
    <property type="match status" value="1"/>
</dbReference>
<dbReference type="RefSeq" id="WP_140989907.1">
    <property type="nucleotide sequence ID" value="NZ_VHIQ01000003.1"/>
</dbReference>
<keyword evidence="7" id="KW-1185">Reference proteome</keyword>
<dbReference type="Pfam" id="PF18962">
    <property type="entry name" value="Por_Secre_tail"/>
    <property type="match status" value="1"/>
</dbReference>
<protein>
    <submittedName>
        <fullName evidence="6">T9SS type A sorting domain-containing protein</fullName>
    </submittedName>
</protein>
<dbReference type="Pfam" id="PF15902">
    <property type="entry name" value="Sortilin-Vps10"/>
    <property type="match status" value="2"/>
</dbReference>
<dbReference type="EMBL" id="VHIQ01000003">
    <property type="protein sequence ID" value="TPV34010.1"/>
    <property type="molecule type" value="Genomic_DNA"/>
</dbReference>
<dbReference type="NCBIfam" id="TIGR04183">
    <property type="entry name" value="Por_Secre_tail"/>
    <property type="match status" value="1"/>
</dbReference>
<dbReference type="PANTHER" id="PTHR43739">
    <property type="entry name" value="XYLOGLUCANASE (EUROFUNG)"/>
    <property type="match status" value="1"/>
</dbReference>